<gene>
    <name evidence="2" type="ORF">CLV41_106228</name>
</gene>
<accession>A0A2S3USH4</accession>
<dbReference type="OrthoDB" id="213519at2"/>
<keyword evidence="2" id="KW-0808">Transferase</keyword>
<name>A0A2S3USH4_9HYPH</name>
<organism evidence="2 3">
    <name type="scientific">Roseibium marinum</name>
    <dbReference type="NCBI Taxonomy" id="281252"/>
    <lineage>
        <taxon>Bacteria</taxon>
        <taxon>Pseudomonadati</taxon>
        <taxon>Pseudomonadota</taxon>
        <taxon>Alphaproteobacteria</taxon>
        <taxon>Hyphomicrobiales</taxon>
        <taxon>Stappiaceae</taxon>
        <taxon>Roseibium</taxon>
    </lineage>
</organism>
<protein>
    <submittedName>
        <fullName evidence="2">CelD/BcsL family acetyltransferase involved in cellulose biosynthesis</fullName>
    </submittedName>
</protein>
<dbReference type="Proteomes" id="UP000236959">
    <property type="component" value="Unassembled WGS sequence"/>
</dbReference>
<keyword evidence="3" id="KW-1185">Reference proteome</keyword>
<evidence type="ECO:0000313" key="2">
    <source>
        <dbReference type="EMBL" id="POF30614.1"/>
    </source>
</evidence>
<reference evidence="2 3" key="1">
    <citation type="submission" date="2018-01" db="EMBL/GenBank/DDBJ databases">
        <title>Genomic Encyclopedia of Archaeal and Bacterial Type Strains, Phase II (KMG-II): from individual species to whole genera.</title>
        <authorList>
            <person name="Goeker M."/>
        </authorList>
    </citation>
    <scope>NUCLEOTIDE SEQUENCE [LARGE SCALE GENOMIC DNA]</scope>
    <source>
        <strain evidence="2 3">DSM 17023</strain>
    </source>
</reference>
<evidence type="ECO:0000259" key="1">
    <source>
        <dbReference type="Pfam" id="PF13480"/>
    </source>
</evidence>
<dbReference type="InterPro" id="IPR038740">
    <property type="entry name" value="BioF2-like_GNAT_dom"/>
</dbReference>
<dbReference type="AlphaFoldDB" id="A0A2S3USH4"/>
<dbReference type="SUPFAM" id="SSF55729">
    <property type="entry name" value="Acyl-CoA N-acyltransferases (Nat)"/>
    <property type="match status" value="1"/>
</dbReference>
<dbReference type="EMBL" id="PPCN01000006">
    <property type="protein sequence ID" value="POF30614.1"/>
    <property type="molecule type" value="Genomic_DNA"/>
</dbReference>
<proteinExistence type="predicted"/>
<dbReference type="Pfam" id="PF13480">
    <property type="entry name" value="Acetyltransf_6"/>
    <property type="match status" value="1"/>
</dbReference>
<sequence>MTSEPNADAGPEFCFLDPLNEDLPAGAWQQLCDAALDPNPFFSPAFLCPYLRHMEHRQVRLAVVREGKTGVWLLAAPVGRRRLGVALPTATVWATDYSPLGTPLMHPRAGPDAVDAFLKGAAGSGALLAIPYLPLATQTASRLRGATEARITVAAREKRSGHDAGPAGEQQLEAAFSGKRRKEMRRLLRRLGDEHATSFESVTGADVPAAFDAFLRLEVSGWKGRSGTALSSGPQSEAFARSAIANLAAGNGVRIDQLRAGDTLVAALVLIQDRGHVFSWKIAFDENRARFSPGAQIALHALRENLAMPGFKGADSLAVPGHSMIEPLWRGRVETATLLASQGAVGRLMTVLGEADLTAKRGLRRSVRAIKKRLART</sequence>
<dbReference type="RefSeq" id="WP_103223322.1">
    <property type="nucleotide sequence ID" value="NZ_PPCN01000006.1"/>
</dbReference>
<evidence type="ECO:0000313" key="3">
    <source>
        <dbReference type="Proteomes" id="UP000236959"/>
    </source>
</evidence>
<feature type="domain" description="BioF2-like acetyltransferase" evidence="1">
    <location>
        <begin position="179"/>
        <end position="307"/>
    </location>
</feature>
<dbReference type="GO" id="GO:0016740">
    <property type="term" value="F:transferase activity"/>
    <property type="evidence" value="ECO:0007669"/>
    <property type="project" value="UniProtKB-KW"/>
</dbReference>
<comment type="caution">
    <text evidence="2">The sequence shown here is derived from an EMBL/GenBank/DDBJ whole genome shotgun (WGS) entry which is preliminary data.</text>
</comment>
<dbReference type="InterPro" id="IPR016181">
    <property type="entry name" value="Acyl_CoA_acyltransferase"/>
</dbReference>